<accession>A0A8H5FY67</accession>
<evidence type="ECO:0000313" key="3">
    <source>
        <dbReference type="Proteomes" id="UP000559027"/>
    </source>
</evidence>
<name>A0A8H5FY67_9AGAR</name>
<dbReference type="OrthoDB" id="3041556at2759"/>
<keyword evidence="1" id="KW-0732">Signal</keyword>
<dbReference type="EMBL" id="JAACJO010000010">
    <property type="protein sequence ID" value="KAF5353546.1"/>
    <property type="molecule type" value="Genomic_DNA"/>
</dbReference>
<keyword evidence="3" id="KW-1185">Reference proteome</keyword>
<evidence type="ECO:0000313" key="2">
    <source>
        <dbReference type="EMBL" id="KAF5353546.1"/>
    </source>
</evidence>
<dbReference type="Proteomes" id="UP000559027">
    <property type="component" value="Unassembled WGS sequence"/>
</dbReference>
<dbReference type="Gene3D" id="1.20.1280.140">
    <property type="match status" value="1"/>
</dbReference>
<proteinExistence type="predicted"/>
<feature type="signal peptide" evidence="1">
    <location>
        <begin position="1"/>
        <end position="19"/>
    </location>
</feature>
<protein>
    <submittedName>
        <fullName evidence="2">Uncharacterized protein</fullName>
    </submittedName>
</protein>
<feature type="chain" id="PRO_5034172380" evidence="1">
    <location>
        <begin position="20"/>
        <end position="168"/>
    </location>
</feature>
<reference evidence="2 3" key="1">
    <citation type="journal article" date="2020" name="ISME J.">
        <title>Uncovering the hidden diversity of litter-decomposition mechanisms in mushroom-forming fungi.</title>
        <authorList>
            <person name="Floudas D."/>
            <person name="Bentzer J."/>
            <person name="Ahren D."/>
            <person name="Johansson T."/>
            <person name="Persson P."/>
            <person name="Tunlid A."/>
        </authorList>
    </citation>
    <scope>NUCLEOTIDE SEQUENCE [LARGE SCALE GENOMIC DNA]</scope>
    <source>
        <strain evidence="2 3">CBS 146.42</strain>
    </source>
</reference>
<sequence>MRFSISLVGLVALATLSLAAPNANFHNVINDLNALRAKAGSLEGHLHNLDWANMLQDKKDIIDGLDLVTSDARAAKSFISSEAAEVLNAARPLSQEMIHLSNEVIANKNNIPSPFHSAVSADLQTIIAHAKWAGDALVSDCPPDKKHEAGRIYADITSALDNAVKAFS</sequence>
<organism evidence="2 3">
    <name type="scientific">Leucocoprinus leucothites</name>
    <dbReference type="NCBI Taxonomy" id="201217"/>
    <lineage>
        <taxon>Eukaryota</taxon>
        <taxon>Fungi</taxon>
        <taxon>Dikarya</taxon>
        <taxon>Basidiomycota</taxon>
        <taxon>Agaricomycotina</taxon>
        <taxon>Agaricomycetes</taxon>
        <taxon>Agaricomycetidae</taxon>
        <taxon>Agaricales</taxon>
        <taxon>Agaricineae</taxon>
        <taxon>Agaricaceae</taxon>
        <taxon>Leucocoprinus</taxon>
    </lineage>
</organism>
<dbReference type="AlphaFoldDB" id="A0A8H5FY67"/>
<evidence type="ECO:0000256" key="1">
    <source>
        <dbReference type="SAM" id="SignalP"/>
    </source>
</evidence>
<gene>
    <name evidence="2" type="ORF">D9756_007813</name>
</gene>
<comment type="caution">
    <text evidence="2">The sequence shown here is derived from an EMBL/GenBank/DDBJ whole genome shotgun (WGS) entry which is preliminary data.</text>
</comment>